<gene>
    <name evidence="10" type="ORF">ACFSDX_03630</name>
</gene>
<feature type="transmembrane region" description="Helical" evidence="9">
    <location>
        <begin position="48"/>
        <end position="69"/>
    </location>
</feature>
<keyword evidence="2" id="KW-0813">Transport</keyword>
<sequence length="128" mass="13825">MRAALALRRVASKLLFFFPMPYVFLFLAIISEVIGTSALAASNQFTKLVPSLITVAGYGLGFYFFSFALKTIPMGVAYAIWGGVGIVLVTIIGFVFLKQKLDFPALAGIALIVIGVLVMQLFSKTVSH</sequence>
<keyword evidence="11" id="KW-1185">Reference proteome</keyword>
<evidence type="ECO:0000256" key="2">
    <source>
        <dbReference type="ARBA" id="ARBA00022448"/>
    </source>
</evidence>
<reference evidence="11" key="1">
    <citation type="journal article" date="2019" name="Int. J. Syst. Evol. Microbiol.">
        <title>The Global Catalogue of Microorganisms (GCM) 10K type strain sequencing project: providing services to taxonomists for standard genome sequencing and annotation.</title>
        <authorList>
            <consortium name="The Broad Institute Genomics Platform"/>
            <consortium name="The Broad Institute Genome Sequencing Center for Infectious Disease"/>
            <person name="Wu L."/>
            <person name="Ma J."/>
        </authorList>
    </citation>
    <scope>NUCLEOTIDE SEQUENCE [LARGE SCALE GENOMIC DNA]</scope>
    <source>
        <strain evidence="11">CGMCC 1.15795</strain>
    </source>
</reference>
<dbReference type="Proteomes" id="UP001597197">
    <property type="component" value="Unassembled WGS sequence"/>
</dbReference>
<feature type="transmembrane region" description="Helical" evidence="9">
    <location>
        <begin position="103"/>
        <end position="122"/>
    </location>
</feature>
<evidence type="ECO:0000256" key="4">
    <source>
        <dbReference type="ARBA" id="ARBA00022692"/>
    </source>
</evidence>
<evidence type="ECO:0000256" key="8">
    <source>
        <dbReference type="RuleBase" id="RU003942"/>
    </source>
</evidence>
<keyword evidence="3" id="KW-1003">Cell membrane</keyword>
<evidence type="ECO:0000313" key="11">
    <source>
        <dbReference type="Proteomes" id="UP001597197"/>
    </source>
</evidence>
<dbReference type="InterPro" id="IPR045324">
    <property type="entry name" value="Small_multidrug_res"/>
</dbReference>
<feature type="transmembrane region" description="Helical" evidence="9">
    <location>
        <begin position="21"/>
        <end position="42"/>
    </location>
</feature>
<comment type="subcellular location">
    <subcellularLocation>
        <location evidence="1 8">Cell membrane</location>
        <topology evidence="1 8">Multi-pass membrane protein</topology>
    </subcellularLocation>
</comment>
<organism evidence="10 11">
    <name type="scientific">Hymenobacter bucti</name>
    <dbReference type="NCBI Taxonomy" id="1844114"/>
    <lineage>
        <taxon>Bacteria</taxon>
        <taxon>Pseudomonadati</taxon>
        <taxon>Bacteroidota</taxon>
        <taxon>Cytophagia</taxon>
        <taxon>Cytophagales</taxon>
        <taxon>Hymenobacteraceae</taxon>
        <taxon>Hymenobacter</taxon>
    </lineage>
</organism>
<evidence type="ECO:0000256" key="6">
    <source>
        <dbReference type="ARBA" id="ARBA00023136"/>
    </source>
</evidence>
<dbReference type="SUPFAM" id="SSF103481">
    <property type="entry name" value="Multidrug resistance efflux transporter EmrE"/>
    <property type="match status" value="1"/>
</dbReference>
<evidence type="ECO:0000256" key="1">
    <source>
        <dbReference type="ARBA" id="ARBA00004651"/>
    </source>
</evidence>
<comment type="similarity">
    <text evidence="7 8">Belongs to the drug/metabolite transporter (DMT) superfamily. Small multidrug resistance (SMR) (TC 2.A.7.1) family.</text>
</comment>
<dbReference type="Gene3D" id="1.10.3730.20">
    <property type="match status" value="1"/>
</dbReference>
<dbReference type="PANTHER" id="PTHR30561">
    <property type="entry name" value="SMR FAMILY PROTON-DEPENDENT DRUG EFFLUX TRANSPORTER SUGE"/>
    <property type="match status" value="1"/>
</dbReference>
<dbReference type="InterPro" id="IPR037185">
    <property type="entry name" value="EmrE-like"/>
</dbReference>
<dbReference type="InterPro" id="IPR000390">
    <property type="entry name" value="Small_drug/metabolite_transptr"/>
</dbReference>
<feature type="transmembrane region" description="Helical" evidence="9">
    <location>
        <begin position="76"/>
        <end position="97"/>
    </location>
</feature>
<evidence type="ECO:0000256" key="3">
    <source>
        <dbReference type="ARBA" id="ARBA00022475"/>
    </source>
</evidence>
<evidence type="ECO:0000256" key="5">
    <source>
        <dbReference type="ARBA" id="ARBA00022989"/>
    </source>
</evidence>
<keyword evidence="4 8" id="KW-0812">Transmembrane</keyword>
<dbReference type="PANTHER" id="PTHR30561:SF1">
    <property type="entry name" value="MULTIDRUG TRANSPORTER EMRE"/>
    <property type="match status" value="1"/>
</dbReference>
<name>A0ABW4QPI7_9BACT</name>
<keyword evidence="5 9" id="KW-1133">Transmembrane helix</keyword>
<dbReference type="EMBL" id="JBHUFD010000001">
    <property type="protein sequence ID" value="MFD1871501.1"/>
    <property type="molecule type" value="Genomic_DNA"/>
</dbReference>
<comment type="caution">
    <text evidence="10">The sequence shown here is derived from an EMBL/GenBank/DDBJ whole genome shotgun (WGS) entry which is preliminary data.</text>
</comment>
<evidence type="ECO:0000313" key="10">
    <source>
        <dbReference type="EMBL" id="MFD1871501.1"/>
    </source>
</evidence>
<evidence type="ECO:0000256" key="9">
    <source>
        <dbReference type="SAM" id="Phobius"/>
    </source>
</evidence>
<protein>
    <submittedName>
        <fullName evidence="10">DMT family transporter</fullName>
    </submittedName>
</protein>
<evidence type="ECO:0000256" key="7">
    <source>
        <dbReference type="ARBA" id="ARBA00038032"/>
    </source>
</evidence>
<proteinExistence type="inferred from homology"/>
<dbReference type="RefSeq" id="WP_382311818.1">
    <property type="nucleotide sequence ID" value="NZ_JBHUFD010000001.1"/>
</dbReference>
<dbReference type="Pfam" id="PF00893">
    <property type="entry name" value="Multi_Drug_Res"/>
    <property type="match status" value="1"/>
</dbReference>
<keyword evidence="6 9" id="KW-0472">Membrane</keyword>
<accession>A0ABW4QPI7</accession>